<accession>A0ABQ3ZHT6</accession>
<protein>
    <submittedName>
        <fullName evidence="1">Uncharacterized protein</fullName>
    </submittedName>
</protein>
<sequence>MTALVLPEGQWWDWEIMTWTAGTLTLAASTDLTYHHGLEVIVSDVGFVQCPSLFHHAVFREPTAAERDFVLRQSAGDAPLIVAFDHNEHDAAGRAMSGLIGAADVRVVTGTAYRYLRPGLRPGERLASEVIGGGGNE</sequence>
<dbReference type="EMBL" id="BOMN01000013">
    <property type="protein sequence ID" value="GIE18102.1"/>
    <property type="molecule type" value="Genomic_DNA"/>
</dbReference>
<proteinExistence type="predicted"/>
<name>A0ABQ3ZHT6_9ACTN</name>
<organism evidence="1 2">
    <name type="scientific">Winogradskya humida</name>
    <dbReference type="NCBI Taxonomy" id="113566"/>
    <lineage>
        <taxon>Bacteria</taxon>
        <taxon>Bacillati</taxon>
        <taxon>Actinomycetota</taxon>
        <taxon>Actinomycetes</taxon>
        <taxon>Micromonosporales</taxon>
        <taxon>Micromonosporaceae</taxon>
        <taxon>Winogradskya</taxon>
    </lineage>
</organism>
<comment type="caution">
    <text evidence="1">The sequence shown here is derived from an EMBL/GenBank/DDBJ whole genome shotgun (WGS) entry which is preliminary data.</text>
</comment>
<gene>
    <name evidence="1" type="ORF">Ahu01nite_012040</name>
</gene>
<reference evidence="1 2" key="1">
    <citation type="submission" date="2021-01" db="EMBL/GenBank/DDBJ databases">
        <title>Whole genome shotgun sequence of Actinoplanes humidus NBRC 14915.</title>
        <authorList>
            <person name="Komaki H."/>
            <person name="Tamura T."/>
        </authorList>
    </citation>
    <scope>NUCLEOTIDE SEQUENCE [LARGE SCALE GENOMIC DNA]</scope>
    <source>
        <strain evidence="1 2">NBRC 14915</strain>
    </source>
</reference>
<evidence type="ECO:0000313" key="2">
    <source>
        <dbReference type="Proteomes" id="UP000603200"/>
    </source>
</evidence>
<evidence type="ECO:0000313" key="1">
    <source>
        <dbReference type="EMBL" id="GIE18102.1"/>
    </source>
</evidence>
<dbReference type="RefSeq" id="WP_203835354.1">
    <property type="nucleotide sequence ID" value="NZ_BAAATV010000004.1"/>
</dbReference>
<keyword evidence="2" id="KW-1185">Reference proteome</keyword>
<dbReference type="Proteomes" id="UP000603200">
    <property type="component" value="Unassembled WGS sequence"/>
</dbReference>